<gene>
    <name evidence="2" type="ORF">MAMMFC1_02285</name>
</gene>
<dbReference type="PROSITE" id="PS50192">
    <property type="entry name" value="T_SNARE"/>
    <property type="match status" value="1"/>
</dbReference>
<dbReference type="Gene3D" id="1.20.5.110">
    <property type="match status" value="2"/>
</dbReference>
<dbReference type="RefSeq" id="WP_126308596.1">
    <property type="nucleotide sequence ID" value="NZ_AP018449.1"/>
</dbReference>
<proteinExistence type="predicted"/>
<dbReference type="Proteomes" id="UP000276437">
    <property type="component" value="Chromosome"/>
</dbReference>
<evidence type="ECO:0000313" key="2">
    <source>
        <dbReference type="EMBL" id="BBB91601.1"/>
    </source>
</evidence>
<dbReference type="SUPFAM" id="SSF57997">
    <property type="entry name" value="Tropomyosin"/>
    <property type="match status" value="1"/>
</dbReference>
<dbReference type="OrthoDB" id="1684411at2"/>
<feature type="domain" description="T-SNARE coiled-coil homology" evidence="1">
    <location>
        <begin position="1"/>
        <end position="59"/>
    </location>
</feature>
<dbReference type="InterPro" id="IPR000727">
    <property type="entry name" value="T_SNARE_dom"/>
</dbReference>
<dbReference type="EMBL" id="AP018449">
    <property type="protein sequence ID" value="BBB91601.1"/>
    <property type="molecule type" value="Genomic_DNA"/>
</dbReference>
<name>A0A348AKK3_9FIRM</name>
<organism evidence="2 3">
    <name type="scientific">Methylomusa anaerophila</name>
    <dbReference type="NCBI Taxonomy" id="1930071"/>
    <lineage>
        <taxon>Bacteria</taxon>
        <taxon>Bacillati</taxon>
        <taxon>Bacillota</taxon>
        <taxon>Negativicutes</taxon>
        <taxon>Selenomonadales</taxon>
        <taxon>Sporomusaceae</taxon>
        <taxon>Methylomusa</taxon>
    </lineage>
</organism>
<dbReference type="KEGG" id="mana:MAMMFC1_02285"/>
<evidence type="ECO:0000313" key="3">
    <source>
        <dbReference type="Proteomes" id="UP000276437"/>
    </source>
</evidence>
<reference evidence="2 3" key="1">
    <citation type="journal article" date="2018" name="Int. J. Syst. Evol. Microbiol.">
        <title>Methylomusa anaerophila gen. nov., sp. nov., an anaerobic methanol-utilizing bacterium isolated from a microbial fuel cell.</title>
        <authorList>
            <person name="Amano N."/>
            <person name="Yamamuro A."/>
            <person name="Miyahara M."/>
            <person name="Kouzuma A."/>
            <person name="Abe T."/>
            <person name="Watanabe K."/>
        </authorList>
    </citation>
    <scope>NUCLEOTIDE SEQUENCE [LARGE SCALE GENOMIC DNA]</scope>
    <source>
        <strain evidence="2 3">MMFC1</strain>
    </source>
</reference>
<keyword evidence="3" id="KW-1185">Reference proteome</keyword>
<evidence type="ECO:0000259" key="1">
    <source>
        <dbReference type="PROSITE" id="PS50192"/>
    </source>
</evidence>
<dbReference type="AlphaFoldDB" id="A0A348AKK3"/>
<accession>A0A348AKK3</accession>
<sequence length="139" mass="16173">MTNEEFQKQVLDQLGKISTRLDRMDTRLDSMDTRLDAVDNRLDSMDTRLDAIDSRLDTVDNRLDNLEGQQTENNRFIQVLLHRTEELDAKFDGLLHTTATKEALNRLEVKIDRIAGDVSFLARKSFEHADDIRELKRAR</sequence>
<protein>
    <submittedName>
        <fullName evidence="2">Trimeric coiled-coil oligomerisation domain of matrilin</fullName>
    </submittedName>
</protein>